<dbReference type="Gene3D" id="3.40.710.10">
    <property type="entry name" value="DD-peptidase/beta-lactamase superfamily"/>
    <property type="match status" value="1"/>
</dbReference>
<dbReference type="AlphaFoldDB" id="A0AAJ5X9A4"/>
<dbReference type="EMBL" id="CP119316">
    <property type="protein sequence ID" value="WEK48290.1"/>
    <property type="molecule type" value="Genomic_DNA"/>
</dbReference>
<feature type="domain" description="Beta-lactamase-related" evidence="2">
    <location>
        <begin position="120"/>
        <end position="401"/>
    </location>
</feature>
<dbReference type="PROSITE" id="PS51257">
    <property type="entry name" value="PROKAR_LIPOPROTEIN"/>
    <property type="match status" value="1"/>
</dbReference>
<dbReference type="SUPFAM" id="SSF56601">
    <property type="entry name" value="beta-lactamase/transpeptidase-like"/>
    <property type="match status" value="1"/>
</dbReference>
<dbReference type="GO" id="GO:0016787">
    <property type="term" value="F:hydrolase activity"/>
    <property type="evidence" value="ECO:0007669"/>
    <property type="project" value="UniProtKB-KW"/>
</dbReference>
<dbReference type="InterPro" id="IPR050789">
    <property type="entry name" value="Diverse_Enzym_Activities"/>
</dbReference>
<dbReference type="Proteomes" id="UP001218362">
    <property type="component" value="Chromosome"/>
</dbReference>
<dbReference type="Pfam" id="PF00144">
    <property type="entry name" value="Beta-lactamase"/>
    <property type="match status" value="1"/>
</dbReference>
<evidence type="ECO:0000313" key="4">
    <source>
        <dbReference type="Proteomes" id="UP001218362"/>
    </source>
</evidence>
<sequence length="422" mass="46422">MVRNSLAGVALAALVLTLASCSREAEQTPAPEASLAAEPKQDKTYPLTPAVIAMRWQLLNPEVESFTFRDTDHVFESRAVTRAGDVWELPRADGFAMPKDEFGGKSSDYKDFAERSFTNAMLVIKGGKIVFEDYRNRSDENTHFLSMSMAKTVTSLLMGIAVAEHDIRSLDDPAERYVPELKGTGYDGVTIRQLLQMRSGVDYNERYDFGAHPSFAGKLHEQAIVLNKMRFAAGALETKNKTKPGSNFNYSTLDTMVLGWVLEKATGDRLETFTRTHLWEPLGAEGDAFWIADGPPGTGRALNGMGFNATLRDYGRLGLLMLRNGKRGDADIVHKWMPEATTMLPTGAPKGKGFPGYGYQIWQVDDEPGAYAAVGLAGQYIYVSPKTDTVIVKLSYYPPKPPPTLEAETIAYFKAIAHTPVG</sequence>
<feature type="chain" id="PRO_5042614681" evidence="1">
    <location>
        <begin position="26"/>
        <end position="422"/>
    </location>
</feature>
<dbReference type="PANTHER" id="PTHR43283:SF14">
    <property type="entry name" value="BLL8153 PROTEIN"/>
    <property type="match status" value="1"/>
</dbReference>
<protein>
    <submittedName>
        <fullName evidence="3">Serine hydrolase</fullName>
    </submittedName>
</protein>
<name>A0AAJ5X9A4_9SPHN</name>
<evidence type="ECO:0000256" key="1">
    <source>
        <dbReference type="SAM" id="SignalP"/>
    </source>
</evidence>
<organism evidence="3 4">
    <name type="scientific">Candidatus Andeanibacterium colombiense</name>
    <dbReference type="NCBI Taxonomy" id="3121345"/>
    <lineage>
        <taxon>Bacteria</taxon>
        <taxon>Pseudomonadati</taxon>
        <taxon>Pseudomonadota</taxon>
        <taxon>Alphaproteobacteria</taxon>
        <taxon>Sphingomonadales</taxon>
        <taxon>Sphingomonadaceae</taxon>
        <taxon>Candidatus Andeanibacterium</taxon>
    </lineage>
</organism>
<evidence type="ECO:0000313" key="3">
    <source>
        <dbReference type="EMBL" id="WEK48290.1"/>
    </source>
</evidence>
<dbReference type="InterPro" id="IPR001466">
    <property type="entry name" value="Beta-lactam-related"/>
</dbReference>
<dbReference type="KEGG" id="acob:P0Y56_08345"/>
<evidence type="ECO:0000259" key="2">
    <source>
        <dbReference type="Pfam" id="PF00144"/>
    </source>
</evidence>
<proteinExistence type="predicted"/>
<feature type="signal peptide" evidence="1">
    <location>
        <begin position="1"/>
        <end position="25"/>
    </location>
</feature>
<reference evidence="3" key="1">
    <citation type="submission" date="2023-03" db="EMBL/GenBank/DDBJ databases">
        <title>Andean soil-derived lignocellulolytic bacterial consortium as a source of novel taxa and putative plastic-active enzymes.</title>
        <authorList>
            <person name="Diaz-Garcia L."/>
            <person name="Chuvochina M."/>
            <person name="Feuerriegel G."/>
            <person name="Bunk B."/>
            <person name="Sproer C."/>
            <person name="Streit W.R."/>
            <person name="Rodriguez L.M."/>
            <person name="Overmann J."/>
            <person name="Jimenez D.J."/>
        </authorList>
    </citation>
    <scope>NUCLEOTIDE SEQUENCE</scope>
    <source>
        <strain evidence="3">MAG 26</strain>
    </source>
</reference>
<gene>
    <name evidence="3" type="ORF">P0Y56_08345</name>
</gene>
<keyword evidence="1" id="KW-0732">Signal</keyword>
<accession>A0AAJ5X9A4</accession>
<keyword evidence="3" id="KW-0378">Hydrolase</keyword>
<dbReference type="InterPro" id="IPR012338">
    <property type="entry name" value="Beta-lactam/transpept-like"/>
</dbReference>
<dbReference type="PANTHER" id="PTHR43283">
    <property type="entry name" value="BETA-LACTAMASE-RELATED"/>
    <property type="match status" value="1"/>
</dbReference>